<dbReference type="EMBL" id="PDFK01000010">
    <property type="protein sequence ID" value="PKU49988.1"/>
    <property type="molecule type" value="Genomic_DNA"/>
</dbReference>
<proteinExistence type="predicted"/>
<gene>
    <name evidence="1" type="ORF">CRI88_20600</name>
</gene>
<organism evidence="1 2">
    <name type="scientific">Lysinibacillus fusiformis</name>
    <dbReference type="NCBI Taxonomy" id="28031"/>
    <lineage>
        <taxon>Bacteria</taxon>
        <taxon>Bacillati</taxon>
        <taxon>Bacillota</taxon>
        <taxon>Bacilli</taxon>
        <taxon>Bacillales</taxon>
        <taxon>Bacillaceae</taxon>
        <taxon>Lysinibacillus</taxon>
    </lineage>
</organism>
<comment type="caution">
    <text evidence="1">The sequence shown here is derived from an EMBL/GenBank/DDBJ whole genome shotgun (WGS) entry which is preliminary data.</text>
</comment>
<dbReference type="RefSeq" id="WP_058844025.1">
    <property type="nucleotide sequence ID" value="NZ_PDFK01000010.1"/>
</dbReference>
<evidence type="ECO:0000313" key="2">
    <source>
        <dbReference type="Proteomes" id="UP000234956"/>
    </source>
</evidence>
<reference evidence="1 2" key="1">
    <citation type="submission" date="2017-10" db="EMBL/GenBank/DDBJ databases">
        <title>Draft genome of Lysinibacillus fusiformis strain Juneja, a laboratory-derived pathogen of Drosophila melanogaster.</title>
        <authorList>
            <person name="Smith B.R."/>
            <person name="Unckless R.L."/>
        </authorList>
    </citation>
    <scope>NUCLEOTIDE SEQUENCE [LARGE SCALE GENOMIC DNA]</scope>
    <source>
        <strain evidence="1 2">Juneja</strain>
    </source>
</reference>
<name>A0A2I0UVF7_9BACI</name>
<sequence length="166" mass="19349">MQKNYYDIKEEAIKLSIELGESGSEFDSASWKNRGCLKPDNTLKSLISTLERYFEEVKSNGHRGKKRRYTLIGLRDTPLPKIDNRNGRKMEEEAILLPYVIKQLNELASCGKYETTYKELAKQKFFLTENSQQKLVFVNELFSTLKDTIIPKEKVRGIANKLWESY</sequence>
<dbReference type="Proteomes" id="UP000234956">
    <property type="component" value="Unassembled WGS sequence"/>
</dbReference>
<evidence type="ECO:0000313" key="1">
    <source>
        <dbReference type="EMBL" id="PKU49988.1"/>
    </source>
</evidence>
<dbReference type="AlphaFoldDB" id="A0A2I0UVF7"/>
<accession>A0A2I0UVF7</accession>
<protein>
    <submittedName>
        <fullName evidence="1">Uncharacterized protein</fullName>
    </submittedName>
</protein>